<accession>A0A5M8QIK3</accession>
<keyword evidence="4" id="KW-1185">Reference proteome</keyword>
<keyword evidence="2" id="KW-0732">Signal</keyword>
<sequence>MSTALFACPATSPSFPLAASAASDSAAASSKAAIFGFIGPLIDVAAAGYGAKKGTNSKDGPSQYDRAVQYRTI</sequence>
<organism evidence="3 4">
    <name type="scientific">Dyadobacter flavalbus</name>
    <dbReference type="NCBI Taxonomy" id="2579942"/>
    <lineage>
        <taxon>Bacteria</taxon>
        <taxon>Pseudomonadati</taxon>
        <taxon>Bacteroidota</taxon>
        <taxon>Cytophagia</taxon>
        <taxon>Cytophagales</taxon>
        <taxon>Spirosomataceae</taxon>
        <taxon>Dyadobacter</taxon>
    </lineage>
</organism>
<comment type="caution">
    <text evidence="3">The sequence shown here is derived from an EMBL/GenBank/DDBJ whole genome shotgun (WGS) entry which is preliminary data.</text>
</comment>
<dbReference type="EMBL" id="VBSN01000067">
    <property type="protein sequence ID" value="KAA6435947.1"/>
    <property type="molecule type" value="Genomic_DNA"/>
</dbReference>
<feature type="signal peptide" evidence="2">
    <location>
        <begin position="1"/>
        <end position="21"/>
    </location>
</feature>
<evidence type="ECO:0000313" key="3">
    <source>
        <dbReference type="EMBL" id="KAA6435947.1"/>
    </source>
</evidence>
<evidence type="ECO:0000256" key="2">
    <source>
        <dbReference type="SAM" id="SignalP"/>
    </source>
</evidence>
<dbReference type="AlphaFoldDB" id="A0A5M8QIK3"/>
<feature type="chain" id="PRO_5024427134" evidence="2">
    <location>
        <begin position="22"/>
        <end position="73"/>
    </location>
</feature>
<gene>
    <name evidence="3" type="ORF">FEM33_21860</name>
</gene>
<feature type="region of interest" description="Disordered" evidence="1">
    <location>
        <begin position="51"/>
        <end position="73"/>
    </location>
</feature>
<proteinExistence type="predicted"/>
<dbReference type="Proteomes" id="UP000323994">
    <property type="component" value="Unassembled WGS sequence"/>
</dbReference>
<evidence type="ECO:0000313" key="4">
    <source>
        <dbReference type="Proteomes" id="UP000323994"/>
    </source>
</evidence>
<dbReference type="RefSeq" id="WP_138280698.1">
    <property type="nucleotide sequence ID" value="NZ_VBSN01000067.1"/>
</dbReference>
<protein>
    <submittedName>
        <fullName evidence="3">Uncharacterized protein</fullName>
    </submittedName>
</protein>
<evidence type="ECO:0000256" key="1">
    <source>
        <dbReference type="SAM" id="MobiDB-lite"/>
    </source>
</evidence>
<dbReference type="OrthoDB" id="2154696at2"/>
<reference evidence="3 4" key="1">
    <citation type="submission" date="2019-05" db="EMBL/GenBank/DDBJ databases">
        <authorList>
            <person name="Qu J.-H."/>
        </authorList>
    </citation>
    <scope>NUCLEOTIDE SEQUENCE [LARGE SCALE GENOMIC DNA]</scope>
    <source>
        <strain evidence="3 4">NS28</strain>
    </source>
</reference>
<name>A0A5M8QIK3_9BACT</name>